<comment type="caution">
    <text evidence="4">The sequence shown here is derived from an EMBL/GenBank/DDBJ whole genome shotgun (WGS) entry which is preliminary data.</text>
</comment>
<name>A0AAV9X0L4_9PEZI</name>
<feature type="chain" id="PRO_5043362192" evidence="3">
    <location>
        <begin position="21"/>
        <end position="107"/>
    </location>
</feature>
<reference evidence="4 5" key="1">
    <citation type="submission" date="2019-10" db="EMBL/GenBank/DDBJ databases">
        <authorList>
            <person name="Palmer J.M."/>
        </authorList>
    </citation>
    <scope>NUCLEOTIDE SEQUENCE [LARGE SCALE GENOMIC DNA]</scope>
    <source>
        <strain evidence="4 5">TWF694</strain>
    </source>
</reference>
<evidence type="ECO:0000256" key="3">
    <source>
        <dbReference type="SAM" id="SignalP"/>
    </source>
</evidence>
<feature type="signal peptide" evidence="3">
    <location>
        <begin position="1"/>
        <end position="20"/>
    </location>
</feature>
<evidence type="ECO:0000256" key="2">
    <source>
        <dbReference type="SAM" id="Phobius"/>
    </source>
</evidence>
<organism evidence="4 5">
    <name type="scientific">Orbilia ellipsospora</name>
    <dbReference type="NCBI Taxonomy" id="2528407"/>
    <lineage>
        <taxon>Eukaryota</taxon>
        <taxon>Fungi</taxon>
        <taxon>Dikarya</taxon>
        <taxon>Ascomycota</taxon>
        <taxon>Pezizomycotina</taxon>
        <taxon>Orbiliomycetes</taxon>
        <taxon>Orbiliales</taxon>
        <taxon>Orbiliaceae</taxon>
        <taxon>Orbilia</taxon>
    </lineage>
</organism>
<dbReference type="GO" id="GO:0031505">
    <property type="term" value="P:fungal-type cell wall organization"/>
    <property type="evidence" value="ECO:0007669"/>
    <property type="project" value="InterPro"/>
</dbReference>
<accession>A0AAV9X0L4</accession>
<evidence type="ECO:0000313" key="4">
    <source>
        <dbReference type="EMBL" id="KAK6530136.1"/>
    </source>
</evidence>
<feature type="region of interest" description="Disordered" evidence="1">
    <location>
        <begin position="83"/>
        <end position="107"/>
    </location>
</feature>
<protein>
    <submittedName>
        <fullName evidence="4">Uncharacterized protein</fullName>
    </submittedName>
</protein>
<evidence type="ECO:0000256" key="1">
    <source>
        <dbReference type="SAM" id="MobiDB-lite"/>
    </source>
</evidence>
<dbReference type="InterPro" id="IPR031452">
    <property type="entry name" value="Kre1"/>
</dbReference>
<feature type="transmembrane region" description="Helical" evidence="2">
    <location>
        <begin position="38"/>
        <end position="57"/>
    </location>
</feature>
<keyword evidence="5" id="KW-1185">Reference proteome</keyword>
<proteinExistence type="predicted"/>
<keyword evidence="3" id="KW-0732">Signal</keyword>
<sequence>MKTSTIFITALSVLPSLGAAQAAAGGGVLPQAPPPATTVWVTVTNAAGVVATVPSLYTQTFRSPPPMVAVKSGQIGLGQWAPGASPVTTGTQLAKRTALPSMNRYQR</sequence>
<keyword evidence="2" id="KW-1133">Transmembrane helix</keyword>
<dbReference type="Proteomes" id="UP001365542">
    <property type="component" value="Unassembled WGS sequence"/>
</dbReference>
<dbReference type="Pfam" id="PF17056">
    <property type="entry name" value="KRE1"/>
    <property type="match status" value="1"/>
</dbReference>
<keyword evidence="2" id="KW-0472">Membrane</keyword>
<keyword evidence="2" id="KW-0812">Transmembrane</keyword>
<evidence type="ECO:0000313" key="5">
    <source>
        <dbReference type="Proteomes" id="UP001365542"/>
    </source>
</evidence>
<dbReference type="EMBL" id="JAVHJO010000013">
    <property type="protein sequence ID" value="KAK6530136.1"/>
    <property type="molecule type" value="Genomic_DNA"/>
</dbReference>
<dbReference type="AlphaFoldDB" id="A0AAV9X0L4"/>
<gene>
    <name evidence="4" type="ORF">TWF694_003505</name>
</gene>